<evidence type="ECO:0000259" key="8">
    <source>
        <dbReference type="Pfam" id="PF01794"/>
    </source>
</evidence>
<dbReference type="Proteomes" id="UP000254508">
    <property type="component" value="Chromosome"/>
</dbReference>
<feature type="domain" description="Ferric oxidoreductase" evidence="8">
    <location>
        <begin position="21"/>
        <end position="135"/>
    </location>
</feature>
<feature type="transmembrane region" description="Helical" evidence="7">
    <location>
        <begin position="150"/>
        <end position="166"/>
    </location>
</feature>
<name>A0A345YIC2_9SPHN</name>
<dbReference type="GO" id="GO:0005886">
    <property type="term" value="C:plasma membrane"/>
    <property type="evidence" value="ECO:0007669"/>
    <property type="project" value="TreeGrafter"/>
</dbReference>
<evidence type="ECO:0000313" key="10">
    <source>
        <dbReference type="Proteomes" id="UP000254508"/>
    </source>
</evidence>
<dbReference type="InterPro" id="IPR013130">
    <property type="entry name" value="Fe3_Rdtase_TM_dom"/>
</dbReference>
<dbReference type="PANTHER" id="PTHR36964">
    <property type="entry name" value="PROTEIN-METHIONINE-SULFOXIDE REDUCTASE HEME-BINDING SUBUNIT MSRQ"/>
    <property type="match status" value="1"/>
</dbReference>
<organism evidence="9 10">
    <name type="scientific">Erythrobacter aureus</name>
    <dbReference type="NCBI Taxonomy" id="2182384"/>
    <lineage>
        <taxon>Bacteria</taxon>
        <taxon>Pseudomonadati</taxon>
        <taxon>Pseudomonadota</taxon>
        <taxon>Alphaproteobacteria</taxon>
        <taxon>Sphingomonadales</taxon>
        <taxon>Erythrobacteraceae</taxon>
        <taxon>Erythrobacter/Porphyrobacter group</taxon>
        <taxon>Erythrobacter</taxon>
    </lineage>
</organism>
<feature type="transmembrane region" description="Helical" evidence="7">
    <location>
        <begin position="58"/>
        <end position="75"/>
    </location>
</feature>
<evidence type="ECO:0000256" key="5">
    <source>
        <dbReference type="ARBA" id="ARBA00023004"/>
    </source>
</evidence>
<dbReference type="OrthoDB" id="9788328at2"/>
<comment type="subcellular location">
    <subcellularLocation>
        <location evidence="1">Membrane</location>
        <topology evidence="1">Multi-pass membrane protein</topology>
    </subcellularLocation>
</comment>
<dbReference type="GO" id="GO:0010181">
    <property type="term" value="F:FMN binding"/>
    <property type="evidence" value="ECO:0007669"/>
    <property type="project" value="TreeGrafter"/>
</dbReference>
<keyword evidence="6 7" id="KW-0472">Membrane</keyword>
<evidence type="ECO:0000256" key="3">
    <source>
        <dbReference type="ARBA" id="ARBA00022692"/>
    </source>
</evidence>
<dbReference type="GO" id="GO:0016679">
    <property type="term" value="F:oxidoreductase activity, acting on diphenols and related substances as donors"/>
    <property type="evidence" value="ECO:0007669"/>
    <property type="project" value="TreeGrafter"/>
</dbReference>
<evidence type="ECO:0000256" key="2">
    <source>
        <dbReference type="ARBA" id="ARBA00022448"/>
    </source>
</evidence>
<reference evidence="10" key="1">
    <citation type="submission" date="2018-07" db="EMBL/GenBank/DDBJ databases">
        <title>Genome sequence of Erythrobacter strain YH-07, an antagonistic bacterium isolated from Yellow Sea.</title>
        <authorList>
            <person name="Tang T."/>
            <person name="Liu Q."/>
            <person name="Sun X."/>
        </authorList>
    </citation>
    <scope>NUCLEOTIDE SEQUENCE [LARGE SCALE GENOMIC DNA]</scope>
    <source>
        <strain evidence="10">YH-07</strain>
    </source>
</reference>
<evidence type="ECO:0000256" key="1">
    <source>
        <dbReference type="ARBA" id="ARBA00004141"/>
    </source>
</evidence>
<gene>
    <name evidence="9" type="ORF">DVR09_13925</name>
</gene>
<protein>
    <submittedName>
        <fullName evidence="9">Sulfite oxidase subunit YedZ</fullName>
    </submittedName>
</protein>
<keyword evidence="4 7" id="KW-1133">Transmembrane helix</keyword>
<keyword evidence="10" id="KW-1185">Reference proteome</keyword>
<sequence length="173" mass="20027">MAWRWAVTPNSYGYGHAIGDTGDWAAWLLMATMAVTPLRLMFRRQRWTGWLMRRRRDLGVASFAYAAGHTLIYLVRKASPDLIFAELSTPYILVGWIAFTLFLPLAVTSNDVSVRRLKRSWKKLHRLVYPAAVLTFLHWIWSAFDPTTAWIHVGILAAIEIVRVMLQRRQRVT</sequence>
<evidence type="ECO:0000313" key="9">
    <source>
        <dbReference type="EMBL" id="AXK43674.1"/>
    </source>
</evidence>
<keyword evidence="5" id="KW-0408">Iron</keyword>
<evidence type="ECO:0000256" key="6">
    <source>
        <dbReference type="ARBA" id="ARBA00023136"/>
    </source>
</evidence>
<dbReference type="InterPro" id="IPR022837">
    <property type="entry name" value="MsrQ-like"/>
</dbReference>
<feature type="transmembrane region" description="Helical" evidence="7">
    <location>
        <begin position="24"/>
        <end position="42"/>
    </location>
</feature>
<dbReference type="EMBL" id="CP031357">
    <property type="protein sequence ID" value="AXK43674.1"/>
    <property type="molecule type" value="Genomic_DNA"/>
</dbReference>
<keyword evidence="2" id="KW-0813">Transport</keyword>
<feature type="transmembrane region" description="Helical" evidence="7">
    <location>
        <begin position="87"/>
        <end position="107"/>
    </location>
</feature>
<feature type="transmembrane region" description="Helical" evidence="7">
    <location>
        <begin position="127"/>
        <end position="144"/>
    </location>
</feature>
<dbReference type="Pfam" id="PF01794">
    <property type="entry name" value="Ferric_reduct"/>
    <property type="match status" value="1"/>
</dbReference>
<proteinExistence type="predicted"/>
<evidence type="ECO:0000256" key="7">
    <source>
        <dbReference type="SAM" id="Phobius"/>
    </source>
</evidence>
<dbReference type="PANTHER" id="PTHR36964:SF1">
    <property type="entry name" value="PROTEIN-METHIONINE-SULFOXIDE REDUCTASE HEME-BINDING SUBUNIT MSRQ"/>
    <property type="match status" value="1"/>
</dbReference>
<evidence type="ECO:0000256" key="4">
    <source>
        <dbReference type="ARBA" id="ARBA00022989"/>
    </source>
</evidence>
<keyword evidence="3 7" id="KW-0812">Transmembrane</keyword>
<dbReference type="AlphaFoldDB" id="A0A345YIC2"/>
<accession>A0A345YIC2</accession>
<dbReference type="GO" id="GO:0020037">
    <property type="term" value="F:heme binding"/>
    <property type="evidence" value="ECO:0007669"/>
    <property type="project" value="TreeGrafter"/>
</dbReference>
<dbReference type="KEGG" id="err:DVR09_13925"/>